<proteinExistence type="predicted"/>
<dbReference type="Proteomes" id="UP000639772">
    <property type="component" value="Chromosome 10"/>
</dbReference>
<dbReference type="AlphaFoldDB" id="A0A835Q5H1"/>
<comment type="caution">
    <text evidence="1">The sequence shown here is derived from an EMBL/GenBank/DDBJ whole genome shotgun (WGS) entry which is preliminary data.</text>
</comment>
<sequence length="99" mass="11308">MENDHESNDDGAHNGMIIGERIRRMRWRSTAITGDNGAAGGQRQGNRGFETLIKPKHRIRSQQIGPVWTESSRCGWFGRYCVKTPQPQKLCSCFELFIK</sequence>
<organism evidence="1 2">
    <name type="scientific">Vanilla planifolia</name>
    <name type="common">Vanilla</name>
    <dbReference type="NCBI Taxonomy" id="51239"/>
    <lineage>
        <taxon>Eukaryota</taxon>
        <taxon>Viridiplantae</taxon>
        <taxon>Streptophyta</taxon>
        <taxon>Embryophyta</taxon>
        <taxon>Tracheophyta</taxon>
        <taxon>Spermatophyta</taxon>
        <taxon>Magnoliopsida</taxon>
        <taxon>Liliopsida</taxon>
        <taxon>Asparagales</taxon>
        <taxon>Orchidaceae</taxon>
        <taxon>Vanilloideae</taxon>
        <taxon>Vanilleae</taxon>
        <taxon>Vanilla</taxon>
    </lineage>
</organism>
<evidence type="ECO:0000313" key="2">
    <source>
        <dbReference type="Proteomes" id="UP000639772"/>
    </source>
</evidence>
<protein>
    <submittedName>
        <fullName evidence="1">Uncharacterized protein</fullName>
    </submittedName>
</protein>
<reference evidence="1 2" key="1">
    <citation type="journal article" date="2020" name="Nat. Food">
        <title>A phased Vanilla planifolia genome enables genetic improvement of flavour and production.</title>
        <authorList>
            <person name="Hasing T."/>
            <person name="Tang H."/>
            <person name="Brym M."/>
            <person name="Khazi F."/>
            <person name="Huang T."/>
            <person name="Chambers A.H."/>
        </authorList>
    </citation>
    <scope>NUCLEOTIDE SEQUENCE [LARGE SCALE GENOMIC DNA]</scope>
    <source>
        <tissue evidence="1">Leaf</tissue>
    </source>
</reference>
<dbReference type="EMBL" id="JADCNM010000010">
    <property type="protein sequence ID" value="KAG0466024.1"/>
    <property type="molecule type" value="Genomic_DNA"/>
</dbReference>
<name>A0A835Q5H1_VANPL</name>
<gene>
    <name evidence="1" type="ORF">HPP92_020188</name>
</gene>
<accession>A0A835Q5H1</accession>
<evidence type="ECO:0000313" key="1">
    <source>
        <dbReference type="EMBL" id="KAG0466024.1"/>
    </source>
</evidence>